<sequence length="350" mass="39183">MSQPFRPQLMHSDAAMDGAVEELEPQRHQSDVEPPPLASPPLAQWSTQADFLLHCSELAAGGIPASHPSQLAPLLAHPPSETIDYAVFYKEMEAAMAGTQAIKSGVAAAEPISCLRDPPHAALPPNGSKARIGIIVAYSAAPGVENQDNMYARSLRDKHEYAARHGYEVVVFGNVTMHGDKHILYLKWLGALIHLRRFDWVWMVDLDTIIMNHTIPLETFMDAQYNVVLSRDCGGINCGTMLVRNSTWSWMFLAEVYMHNGDGIRDGPGDWPIRWGWYPEQMVVWSLSQQERIMSRLKVLPQRGFNSYAGQDCHPSGTYQDGDFLVHFAGPPGKPLFNKFWSKRPHLRTL</sequence>
<dbReference type="Proteomes" id="UP001205105">
    <property type="component" value="Unassembled WGS sequence"/>
</dbReference>
<evidence type="ECO:0000256" key="1">
    <source>
        <dbReference type="ARBA" id="ARBA00005664"/>
    </source>
</evidence>
<name>A0AAD5HA25_9CHLO</name>
<keyword evidence="6" id="KW-1185">Reference proteome</keyword>
<comment type="caution">
    <text evidence="5">The sequence shown here is derived from an EMBL/GenBank/DDBJ whole genome shotgun (WGS) entry which is preliminary data.</text>
</comment>
<evidence type="ECO:0000313" key="6">
    <source>
        <dbReference type="Proteomes" id="UP001205105"/>
    </source>
</evidence>
<keyword evidence="2" id="KW-0328">Glycosyltransferase</keyword>
<evidence type="ECO:0000256" key="3">
    <source>
        <dbReference type="ARBA" id="ARBA00022679"/>
    </source>
</evidence>
<feature type="region of interest" description="Disordered" evidence="4">
    <location>
        <begin position="1"/>
        <end position="41"/>
    </location>
</feature>
<gene>
    <name evidence="5" type="ORF">COHA_000342</name>
</gene>
<dbReference type="Gene3D" id="3.90.550.10">
    <property type="entry name" value="Spore Coat Polysaccharide Biosynthesis Protein SpsA, Chain A"/>
    <property type="match status" value="1"/>
</dbReference>
<protein>
    <submittedName>
        <fullName evidence="5">Uncharacterized protein</fullName>
    </submittedName>
</protein>
<reference evidence="5" key="1">
    <citation type="submission" date="2020-11" db="EMBL/GenBank/DDBJ databases">
        <title>Chlorella ohadii genome sequencing and assembly.</title>
        <authorList>
            <person name="Murik O."/>
            <person name="Treves H."/>
            <person name="Kedem I."/>
            <person name="Shotland Y."/>
            <person name="Kaplan A."/>
        </authorList>
    </citation>
    <scope>NUCLEOTIDE SEQUENCE</scope>
    <source>
        <strain evidence="5">1</strain>
    </source>
</reference>
<accession>A0AAD5HA25</accession>
<dbReference type="GO" id="GO:0000139">
    <property type="term" value="C:Golgi membrane"/>
    <property type="evidence" value="ECO:0007669"/>
    <property type="project" value="TreeGrafter"/>
</dbReference>
<dbReference type="InterPro" id="IPR029044">
    <property type="entry name" value="Nucleotide-diphossugar_trans"/>
</dbReference>
<dbReference type="SUPFAM" id="SSF53448">
    <property type="entry name" value="Nucleotide-diphospho-sugar transferases"/>
    <property type="match status" value="1"/>
</dbReference>
<organism evidence="5 6">
    <name type="scientific">Chlorella ohadii</name>
    <dbReference type="NCBI Taxonomy" id="2649997"/>
    <lineage>
        <taxon>Eukaryota</taxon>
        <taxon>Viridiplantae</taxon>
        <taxon>Chlorophyta</taxon>
        <taxon>core chlorophytes</taxon>
        <taxon>Trebouxiophyceae</taxon>
        <taxon>Chlorellales</taxon>
        <taxon>Chlorellaceae</taxon>
        <taxon>Chlorella clade</taxon>
        <taxon>Chlorella</taxon>
    </lineage>
</organism>
<dbReference type="EMBL" id="JADXDR010000008">
    <property type="protein sequence ID" value="KAI7846172.1"/>
    <property type="molecule type" value="Genomic_DNA"/>
</dbReference>
<evidence type="ECO:0000256" key="2">
    <source>
        <dbReference type="ARBA" id="ARBA00022676"/>
    </source>
</evidence>
<proteinExistence type="inferred from homology"/>
<comment type="similarity">
    <text evidence="1">Belongs to the glycosyltransferase 34 family.</text>
</comment>
<dbReference type="PANTHER" id="PTHR31306">
    <property type="entry name" value="ALPHA-1,6-MANNOSYLTRANSFERASE MNN11-RELATED"/>
    <property type="match status" value="1"/>
</dbReference>
<dbReference type="PANTHER" id="PTHR31306:SF4">
    <property type="entry name" value="ALPHA-1,2-GALACTOSYLTRANSFERASE"/>
    <property type="match status" value="1"/>
</dbReference>
<keyword evidence="3" id="KW-0808">Transferase</keyword>
<dbReference type="GO" id="GO:0016757">
    <property type="term" value="F:glycosyltransferase activity"/>
    <property type="evidence" value="ECO:0007669"/>
    <property type="project" value="UniProtKB-KW"/>
</dbReference>
<evidence type="ECO:0000256" key="4">
    <source>
        <dbReference type="SAM" id="MobiDB-lite"/>
    </source>
</evidence>
<evidence type="ECO:0000313" key="5">
    <source>
        <dbReference type="EMBL" id="KAI7846172.1"/>
    </source>
</evidence>
<dbReference type="AlphaFoldDB" id="A0AAD5HA25"/>
<dbReference type="InterPro" id="IPR008630">
    <property type="entry name" value="Glyco_trans_34"/>
</dbReference>
<dbReference type="GO" id="GO:0006487">
    <property type="term" value="P:protein N-linked glycosylation"/>
    <property type="evidence" value="ECO:0007669"/>
    <property type="project" value="TreeGrafter"/>
</dbReference>
<dbReference type="Pfam" id="PF05637">
    <property type="entry name" value="Glyco_transf_34"/>
    <property type="match status" value="2"/>
</dbReference>